<evidence type="ECO:0000313" key="2">
    <source>
        <dbReference type="EMBL" id="MBC9798412.1"/>
    </source>
</evidence>
<feature type="transmembrane region" description="Helical" evidence="1">
    <location>
        <begin position="14"/>
        <end position="34"/>
    </location>
</feature>
<evidence type="ECO:0000313" key="3">
    <source>
        <dbReference type="Proteomes" id="UP000653730"/>
    </source>
</evidence>
<protein>
    <submittedName>
        <fullName evidence="2">Uncharacterized protein</fullName>
    </submittedName>
</protein>
<name>A0A926Q4B4_9FLAO</name>
<keyword evidence="1" id="KW-0812">Transmembrane</keyword>
<dbReference type="EMBL" id="JACVDC010000114">
    <property type="protein sequence ID" value="MBC9798412.1"/>
    <property type="molecule type" value="Genomic_DNA"/>
</dbReference>
<keyword evidence="3" id="KW-1185">Reference proteome</keyword>
<sequence>MCCPSSIPLEASDIIAIVGVIVNAILAIWIVKTLQNNLTNKRYLKDHLIQEIKDLRSEYKKFLNELYQGKLRPKQILPWFKLMNIKTQDVMEIINQKYGLDKDILKNYQVELRNMVTEQEEFNDNFKANKCFPLKESSLKHLLQFQQNNNSKFNQLIIEINDKN</sequence>
<accession>A0A926Q4B4</accession>
<proteinExistence type="predicted"/>
<keyword evidence="1" id="KW-0472">Membrane</keyword>
<comment type="caution">
    <text evidence="2">The sequence shown here is derived from an EMBL/GenBank/DDBJ whole genome shotgun (WGS) entry which is preliminary data.</text>
</comment>
<dbReference type="AlphaFoldDB" id="A0A926Q4B4"/>
<dbReference type="Proteomes" id="UP000653730">
    <property type="component" value="Unassembled WGS sequence"/>
</dbReference>
<organism evidence="2 3">
    <name type="scientific">Sinomicrobium weinanense</name>
    <dbReference type="NCBI Taxonomy" id="2842200"/>
    <lineage>
        <taxon>Bacteria</taxon>
        <taxon>Pseudomonadati</taxon>
        <taxon>Bacteroidota</taxon>
        <taxon>Flavobacteriia</taxon>
        <taxon>Flavobacteriales</taxon>
        <taxon>Flavobacteriaceae</taxon>
        <taxon>Sinomicrobium</taxon>
    </lineage>
</organism>
<evidence type="ECO:0000256" key="1">
    <source>
        <dbReference type="SAM" id="Phobius"/>
    </source>
</evidence>
<reference evidence="2 3" key="1">
    <citation type="submission" date="2020-09" db="EMBL/GenBank/DDBJ databases">
        <title>Sinomicrobium weinanense sp. nov., a halophilic bacteria isolated from saline-alkali soil.</title>
        <authorList>
            <person name="Wu P."/>
            <person name="Ren H."/>
            <person name="Mei Y."/>
            <person name="Liang Y."/>
            <person name="Chen Z."/>
        </authorList>
    </citation>
    <scope>NUCLEOTIDE SEQUENCE [LARGE SCALE GENOMIC DNA]</scope>
    <source>
        <strain evidence="2 3">FJxs</strain>
    </source>
</reference>
<gene>
    <name evidence="2" type="ORF">IBL28_20770</name>
</gene>
<dbReference type="RefSeq" id="WP_187967531.1">
    <property type="nucleotide sequence ID" value="NZ_JACVDC010000114.1"/>
</dbReference>
<keyword evidence="1" id="KW-1133">Transmembrane helix</keyword>